<proteinExistence type="inferred from homology"/>
<evidence type="ECO:0000256" key="6">
    <source>
        <dbReference type="ARBA" id="ARBA00022692"/>
    </source>
</evidence>
<sequence>MSKLMRYIVFFYLVFMGAQWLLRNKSYTISPKEFKSIASKAHGAGSSSAAVTKLTNELRRVYGVAIDAEATWNPLFLGNLDLKILLLHASITEYSGVIAAPYAESGRVGLHWTNSTCTVLSGSVSRSTDSSGFANKETFAPGANFRHGQFESYVYSFTADTYLACYGRGVVPTSGVWTILSGLANGEPLAAGNLFKDYFRGVFQNTFAAVSQVFRHYKQKATGRSDL</sequence>
<dbReference type="Proteomes" id="UP000835052">
    <property type="component" value="Unassembled WGS sequence"/>
</dbReference>
<comment type="subcellular location">
    <subcellularLocation>
        <location evidence="2">Endoplasmic reticulum membrane</location>
    </subcellularLocation>
    <subcellularLocation>
        <location evidence="1">Nucleus inner membrane</location>
    </subcellularLocation>
    <subcellularLocation>
        <location evidence="3">Nucleus outer membrane</location>
    </subcellularLocation>
</comment>
<reference evidence="12" key="1">
    <citation type="submission" date="2020-10" db="EMBL/GenBank/DDBJ databases">
        <authorList>
            <person name="Kikuchi T."/>
        </authorList>
    </citation>
    <scope>NUCLEOTIDE SEQUENCE</scope>
    <source>
        <strain evidence="12">NKZ352</strain>
    </source>
</reference>
<dbReference type="PANTHER" id="PTHR10868">
    <property type="entry name" value="SIGMA 1-TYPE OPIOID RECEPTOR-RELATED"/>
    <property type="match status" value="1"/>
</dbReference>
<dbReference type="GO" id="GO:0005789">
    <property type="term" value="C:endoplasmic reticulum membrane"/>
    <property type="evidence" value="ECO:0007669"/>
    <property type="project" value="UniProtKB-SubCell"/>
</dbReference>
<protein>
    <recommendedName>
        <fullName evidence="5">Sigma non-opioid intracellular receptor 1</fullName>
    </recommendedName>
    <alternativeName>
        <fullName evidence="10">Sigma 1-type opioid receptor</fullName>
    </alternativeName>
</protein>
<accession>A0A8S1HDW6</accession>
<keyword evidence="13" id="KW-1185">Reference proteome</keyword>
<evidence type="ECO:0000256" key="5">
    <source>
        <dbReference type="ARBA" id="ARBA00020208"/>
    </source>
</evidence>
<evidence type="ECO:0000256" key="3">
    <source>
        <dbReference type="ARBA" id="ARBA00004649"/>
    </source>
</evidence>
<keyword evidence="6 11" id="KW-0812">Transmembrane</keyword>
<gene>
    <name evidence="12" type="ORF">CAUJ_LOCUS8397</name>
</gene>
<dbReference type="Pfam" id="PF04622">
    <property type="entry name" value="ERG2_Sigma1R"/>
    <property type="match status" value="1"/>
</dbReference>
<evidence type="ECO:0000256" key="4">
    <source>
        <dbReference type="ARBA" id="ARBA00007141"/>
    </source>
</evidence>
<keyword evidence="9 11" id="KW-0472">Membrane</keyword>
<evidence type="ECO:0000256" key="2">
    <source>
        <dbReference type="ARBA" id="ARBA00004586"/>
    </source>
</evidence>
<dbReference type="GO" id="GO:0005640">
    <property type="term" value="C:nuclear outer membrane"/>
    <property type="evidence" value="ECO:0007669"/>
    <property type="project" value="UniProtKB-SubCell"/>
</dbReference>
<feature type="transmembrane region" description="Helical" evidence="11">
    <location>
        <begin position="6"/>
        <end position="22"/>
    </location>
</feature>
<dbReference type="PANTHER" id="PTHR10868:SF1">
    <property type="entry name" value="SIGMA NON-OPIOID INTRACELLULAR RECEPTOR 1"/>
    <property type="match status" value="1"/>
</dbReference>
<evidence type="ECO:0000256" key="11">
    <source>
        <dbReference type="RuleBase" id="RU368083"/>
    </source>
</evidence>
<organism evidence="12 13">
    <name type="scientific">Caenorhabditis auriculariae</name>
    <dbReference type="NCBI Taxonomy" id="2777116"/>
    <lineage>
        <taxon>Eukaryota</taxon>
        <taxon>Metazoa</taxon>
        <taxon>Ecdysozoa</taxon>
        <taxon>Nematoda</taxon>
        <taxon>Chromadorea</taxon>
        <taxon>Rhabditida</taxon>
        <taxon>Rhabditina</taxon>
        <taxon>Rhabditomorpha</taxon>
        <taxon>Rhabditoidea</taxon>
        <taxon>Rhabditidae</taxon>
        <taxon>Peloderinae</taxon>
        <taxon>Caenorhabditis</taxon>
    </lineage>
</organism>
<dbReference type="InterPro" id="IPR006716">
    <property type="entry name" value="ERG2_sigma1_rcpt-like"/>
</dbReference>
<evidence type="ECO:0000256" key="10">
    <source>
        <dbReference type="ARBA" id="ARBA00033467"/>
    </source>
</evidence>
<evidence type="ECO:0000256" key="9">
    <source>
        <dbReference type="ARBA" id="ARBA00023136"/>
    </source>
</evidence>
<evidence type="ECO:0000256" key="1">
    <source>
        <dbReference type="ARBA" id="ARBA00004540"/>
    </source>
</evidence>
<comment type="similarity">
    <text evidence="4 11">Belongs to the ERG2 family.</text>
</comment>
<evidence type="ECO:0000313" key="13">
    <source>
        <dbReference type="Proteomes" id="UP000835052"/>
    </source>
</evidence>
<dbReference type="AlphaFoldDB" id="A0A8S1HDW6"/>
<evidence type="ECO:0000313" key="12">
    <source>
        <dbReference type="EMBL" id="CAD6192478.1"/>
    </source>
</evidence>
<dbReference type="OrthoDB" id="347124at2759"/>
<comment type="caution">
    <text evidence="12">The sequence shown here is derived from an EMBL/GenBank/DDBJ whole genome shotgun (WGS) entry which is preliminary data.</text>
</comment>
<keyword evidence="8 11" id="KW-1133">Transmembrane helix</keyword>
<keyword evidence="7" id="KW-0256">Endoplasmic reticulum</keyword>
<evidence type="ECO:0000256" key="7">
    <source>
        <dbReference type="ARBA" id="ARBA00022824"/>
    </source>
</evidence>
<dbReference type="GO" id="GO:0005637">
    <property type="term" value="C:nuclear inner membrane"/>
    <property type="evidence" value="ECO:0007669"/>
    <property type="project" value="UniProtKB-SubCell"/>
</dbReference>
<name>A0A8S1HDW6_9PELO</name>
<dbReference type="EMBL" id="CAJGYM010000028">
    <property type="protein sequence ID" value="CAD6192478.1"/>
    <property type="molecule type" value="Genomic_DNA"/>
</dbReference>
<evidence type="ECO:0000256" key="8">
    <source>
        <dbReference type="ARBA" id="ARBA00022989"/>
    </source>
</evidence>